<accession>A0ACC2DGU5</accession>
<name>A0ACC2DGU5_DIPCM</name>
<evidence type="ECO:0000313" key="1">
    <source>
        <dbReference type="EMBL" id="KAJ7553544.1"/>
    </source>
</evidence>
<dbReference type="EMBL" id="CM055097">
    <property type="protein sequence ID" value="KAJ7553544.1"/>
    <property type="molecule type" value="Genomic_DNA"/>
</dbReference>
<gene>
    <name evidence="1" type="ORF">O6H91_06G102900</name>
</gene>
<keyword evidence="2" id="KW-1185">Reference proteome</keyword>
<comment type="caution">
    <text evidence="1">The sequence shown here is derived from an EMBL/GenBank/DDBJ whole genome shotgun (WGS) entry which is preliminary data.</text>
</comment>
<organism evidence="1 2">
    <name type="scientific">Diphasiastrum complanatum</name>
    <name type="common">Issler's clubmoss</name>
    <name type="synonym">Lycopodium complanatum</name>
    <dbReference type="NCBI Taxonomy" id="34168"/>
    <lineage>
        <taxon>Eukaryota</taxon>
        <taxon>Viridiplantae</taxon>
        <taxon>Streptophyta</taxon>
        <taxon>Embryophyta</taxon>
        <taxon>Tracheophyta</taxon>
        <taxon>Lycopodiopsida</taxon>
        <taxon>Lycopodiales</taxon>
        <taxon>Lycopodiaceae</taxon>
        <taxon>Lycopodioideae</taxon>
        <taxon>Diphasiastrum</taxon>
    </lineage>
</organism>
<dbReference type="Proteomes" id="UP001162992">
    <property type="component" value="Chromosome 6"/>
</dbReference>
<evidence type="ECO:0000313" key="2">
    <source>
        <dbReference type="Proteomes" id="UP001162992"/>
    </source>
</evidence>
<protein>
    <submittedName>
        <fullName evidence="1">Uncharacterized protein</fullName>
    </submittedName>
</protein>
<reference evidence="2" key="1">
    <citation type="journal article" date="2024" name="Proc. Natl. Acad. Sci. U.S.A.">
        <title>Extraordinary preservation of gene collinearity over three hundred million years revealed in homosporous lycophytes.</title>
        <authorList>
            <person name="Li C."/>
            <person name="Wickell D."/>
            <person name="Kuo L.Y."/>
            <person name="Chen X."/>
            <person name="Nie B."/>
            <person name="Liao X."/>
            <person name="Peng D."/>
            <person name="Ji J."/>
            <person name="Jenkins J."/>
            <person name="Williams M."/>
            <person name="Shu S."/>
            <person name="Plott C."/>
            <person name="Barry K."/>
            <person name="Rajasekar S."/>
            <person name="Grimwood J."/>
            <person name="Han X."/>
            <person name="Sun S."/>
            <person name="Hou Z."/>
            <person name="He W."/>
            <person name="Dai G."/>
            <person name="Sun C."/>
            <person name="Schmutz J."/>
            <person name="Leebens-Mack J.H."/>
            <person name="Li F.W."/>
            <person name="Wang L."/>
        </authorList>
    </citation>
    <scope>NUCLEOTIDE SEQUENCE [LARGE SCALE GENOMIC DNA]</scope>
    <source>
        <strain evidence="2">cv. PW_Plant_1</strain>
    </source>
</reference>
<proteinExistence type="predicted"/>
<sequence length="582" mass="63938">MSEAAELPEECWELVFEHMTHPSQWQAVSLTSRKFLLLTNRVRSSITITSACWALPGGLSRILRRFPGVKDIDLSSFHGNLGRPLLAISEAGIPLRSLTLQGQKGLPVEAVLILGQACPSLRILNCSRFLVWQDTDLEAVAEAFPFLEELDVSYPQHGFRPPRWIHFPDPSLCPALLTDSGVEAMAAALTHLRSINFSGHHMVSDVSLEALALRCKDLEELIALDCPFVSDRGLQQVAMLCEKLKTLAIGGTRVTPSGIKIAIGITKSLSSLNLAHLVLNDEVLFQLGDLHVPLRKLVLAGCKGVTSASLLRLVRGCPDLEHLDLEGAHYLSDENMAELAFNIPHVSFLRLNYCSMLTDTSFFCVLQSCKQLRELHMESTGLGWVTASLSSPIPRVHIHKLQLAWNKPVGDSTLKLISKLCPFLLSLDISHCLLVTDHGVAALCRGCLQLRELFLKGCKKVHSMGVSKDEYTSLEDLELESSGFTDAGLVAVSKSCPNLMSLGLEGCVRVTDVGVKQVMEECKALKMMNLKECQGVTLDALAWMVFCRPSLRKLVLPSSGITEGQRARLTRHGCELSRCMTC</sequence>